<dbReference type="GO" id="GO:0005509">
    <property type="term" value="F:calcium ion binding"/>
    <property type="evidence" value="ECO:0007669"/>
    <property type="project" value="InterPro"/>
</dbReference>
<organism evidence="8 9">
    <name type="scientific">Brevundimonas lenta</name>
    <dbReference type="NCBI Taxonomy" id="424796"/>
    <lineage>
        <taxon>Bacteria</taxon>
        <taxon>Pseudomonadati</taxon>
        <taxon>Pseudomonadota</taxon>
        <taxon>Alphaproteobacteria</taxon>
        <taxon>Caulobacterales</taxon>
        <taxon>Caulobacteraceae</taxon>
        <taxon>Brevundimonas</taxon>
    </lineage>
</organism>
<dbReference type="PANTHER" id="PTHR38340">
    <property type="entry name" value="S-LAYER PROTEIN"/>
    <property type="match status" value="1"/>
</dbReference>
<dbReference type="GO" id="GO:0016020">
    <property type="term" value="C:membrane"/>
    <property type="evidence" value="ECO:0007669"/>
    <property type="project" value="UniProtKB-SubCell"/>
</dbReference>
<evidence type="ECO:0000313" key="8">
    <source>
        <dbReference type="EMBL" id="MBB4081364.1"/>
    </source>
</evidence>
<keyword evidence="3" id="KW-0964">Secreted</keyword>
<comment type="caution">
    <text evidence="8">The sequence shown here is derived from an EMBL/GenBank/DDBJ whole genome shotgun (WGS) entry which is preliminary data.</text>
</comment>
<dbReference type="InterPro" id="IPR003995">
    <property type="entry name" value="RTX_toxin_determinant-A"/>
</dbReference>
<evidence type="ECO:0000256" key="2">
    <source>
        <dbReference type="ARBA" id="ARBA00004613"/>
    </source>
</evidence>
<dbReference type="PRINTS" id="PR00313">
    <property type="entry name" value="CABNDNGRPT"/>
</dbReference>
<reference evidence="8 9" key="1">
    <citation type="submission" date="2020-08" db="EMBL/GenBank/DDBJ databases">
        <title>Genomic Encyclopedia of Type Strains, Phase IV (KMG-IV): sequencing the most valuable type-strain genomes for metagenomic binning, comparative biology and taxonomic classification.</title>
        <authorList>
            <person name="Goeker M."/>
        </authorList>
    </citation>
    <scope>NUCLEOTIDE SEQUENCE [LARGE SCALE GENOMIC DNA]</scope>
    <source>
        <strain evidence="8 9">DSM 23960</strain>
    </source>
</reference>
<gene>
    <name evidence="8" type="ORF">GGR12_000203</name>
</gene>
<dbReference type="PRINTS" id="PR01488">
    <property type="entry name" value="RTXTOXINA"/>
</dbReference>
<keyword evidence="4" id="KW-0800">Toxin</keyword>
<dbReference type="InterPro" id="IPR050557">
    <property type="entry name" value="RTX_toxin/Mannuronan_C5-epim"/>
</dbReference>
<dbReference type="PANTHER" id="PTHR38340:SF1">
    <property type="entry name" value="S-LAYER PROTEIN"/>
    <property type="match status" value="1"/>
</dbReference>
<protein>
    <submittedName>
        <fullName evidence="8">Ca2+-binding RTX toxin-like protein</fullName>
    </submittedName>
</protein>
<dbReference type="SUPFAM" id="SSF51120">
    <property type="entry name" value="beta-Roll"/>
    <property type="match status" value="9"/>
</dbReference>
<evidence type="ECO:0000313" key="9">
    <source>
        <dbReference type="Proteomes" id="UP000529946"/>
    </source>
</evidence>
<dbReference type="Gene3D" id="2.160.20.160">
    <property type="match status" value="1"/>
</dbReference>
<keyword evidence="9" id="KW-1185">Reference proteome</keyword>
<keyword evidence="6" id="KW-0843">Virulence</keyword>
<evidence type="ECO:0000256" key="5">
    <source>
        <dbReference type="ARBA" id="ARBA00022737"/>
    </source>
</evidence>
<proteinExistence type="predicted"/>
<dbReference type="GO" id="GO:0090729">
    <property type="term" value="F:toxin activity"/>
    <property type="evidence" value="ECO:0007669"/>
    <property type="project" value="UniProtKB-KW"/>
</dbReference>
<keyword evidence="5" id="KW-0677">Repeat</keyword>
<dbReference type="EMBL" id="JACIDM010000001">
    <property type="protein sequence ID" value="MBB4081364.1"/>
    <property type="molecule type" value="Genomic_DNA"/>
</dbReference>
<dbReference type="Proteomes" id="UP000529946">
    <property type="component" value="Unassembled WGS sequence"/>
</dbReference>
<dbReference type="PROSITE" id="PS00330">
    <property type="entry name" value="HEMOLYSIN_CALCIUM"/>
    <property type="match status" value="8"/>
</dbReference>
<evidence type="ECO:0000256" key="6">
    <source>
        <dbReference type="ARBA" id="ARBA00023026"/>
    </source>
</evidence>
<dbReference type="InterPro" id="IPR001343">
    <property type="entry name" value="Hemolysn_Ca-bd"/>
</dbReference>
<evidence type="ECO:0000256" key="4">
    <source>
        <dbReference type="ARBA" id="ARBA00022656"/>
    </source>
</evidence>
<name>A0A7W6NND9_9CAUL</name>
<evidence type="ECO:0000256" key="1">
    <source>
        <dbReference type="ARBA" id="ARBA00004370"/>
    </source>
</evidence>
<evidence type="ECO:0000256" key="3">
    <source>
        <dbReference type="ARBA" id="ARBA00022525"/>
    </source>
</evidence>
<dbReference type="GO" id="GO:0005576">
    <property type="term" value="C:extracellular region"/>
    <property type="evidence" value="ECO:0007669"/>
    <property type="project" value="UniProtKB-SubCell"/>
</dbReference>
<sequence>MPTINGTSGDDVLVDTDAQDQINGLGGNDTITARGVSDQTDGGDGDDLLIVDFSTATGNVITGQFIPSTGDVTGYYYEVPTRQVDFTNFERFDVRTGSGNDTIVTGGGNDVVSTGAGDDDIDTWRGNATVNAGAGVDFWRADFSNNALGVSLDLNAAASAFVNLGNGSSVQGVERVWLFLGTGADTLVGRTGNYNDTIDAGAGNDSITFTGGNDSYTFGDGVDTLIADFSSETAAVFLQMPYDSTPGTLRNAGNTQRVSFTGVENFTIRLGSGDDAITTDAGFDTLYGGAGRDDLYTLTGGAVIDGGTGMDTWTADLSYFSGGMTMNLNAGMTGVSVMGGGSSVTNVERVDLTFGSGNDVITTLYGVNNNATDLQTGGTGYRDVIHGGAGDDIITSGGGGAGGGMGDVIHGDDGVDTLIIEMGDRTSYMFVGESLTPGSGTFANNNFTGIERMIIRGGSGDDDLQTILSGAWEDTVNGGDGNDNIATFQGVAHVDGGSGIDGWNVDFSNTATAISLDLNLAGVQQLANGSDVTSIERLYLTAGSGNDVIVTRTGNTEDGIDDTVNGGAGDDIITVGGGADTIDGGDGVDTLVIDWSGETAGIQSFGGVFRDGAAGNLTRVNYSNIEHFDITTGSGSDLLFLGAGNDRARGGAGDDWLIGGEGDDVLEGGVGADTVMGDNGIDTASYRGAAVGLTLNLANNAASTGDATGDTFQGIERFELSGNNDTLVGSGAADTVFGLAGDDTLDGGAGDDVLNGGDGTDTAVFSGNWADYSISTVAGVITVTGADGVDTLTNVEALQFADRTVVTGVSLSGTANGETLTGTEGDDTLNGLAGADILRGGAGSDTLNGGSDSDTADYSGATSGVTANLTAGTAVNDGQGGSDTLISIENLIGSGFNDSLTGDAAANDITGGAGDDALAGAGGVDTLRGGAGADSLDGGAADDILIGGAGIDVLAGGNGFDTVDYSQAAAGVNARLDVMRATGDGDGATDTFSSIEALTGSAYNDTLIGGALGDVLRGGLGADTLLGQGGNDILWGGAGALNQLQGGAGDDLYILEVADSVVEAAGAGTDTIDVRINAYNLAANVENLIFGGTGAFSGTGNVLNNTLTGGAGDDLLRGRGGVDVLQGGSGMDTADYSQAAAGVNARLDVMRAVNDGDGATDTYVSIEAILGSAFNDTLVGGTLGDRLSGGLGADTLLGFGGNDILSGGQGLANQLQGGLGDDTYILDAYDTIVELAGQGYDVIEAHVGAHVMAANVEDMFYVGFNKFYGTGNAGNNTITSGIGDDILKGMGGSDRLFGGTGYDEVHVRGSKAQYTVTIEGSGWRIVDTVAGRDGTIYVESIEAVRFLTGNTKTVLTYTHVGSPELSAKDAGPLVSPLQDDDAFILPALPHDASPLVSPEPFALAGEASGGGASGMETGFHGFADAPLLIGGMFGPHMDGHAHDGWIV</sequence>
<dbReference type="Gene3D" id="2.150.10.10">
    <property type="entry name" value="Serralysin-like metalloprotease, C-terminal"/>
    <property type="match status" value="8"/>
</dbReference>
<dbReference type="RefSeq" id="WP_183201950.1">
    <property type="nucleotide sequence ID" value="NZ_BAAAER010000002.1"/>
</dbReference>
<accession>A0A7W6NND9</accession>
<dbReference type="InterPro" id="IPR018511">
    <property type="entry name" value="Hemolysin-typ_Ca-bd_CS"/>
</dbReference>
<dbReference type="Pfam" id="PF00353">
    <property type="entry name" value="HemolysinCabind"/>
    <property type="match status" value="14"/>
</dbReference>
<evidence type="ECO:0000256" key="7">
    <source>
        <dbReference type="ARBA" id="ARBA00023136"/>
    </source>
</evidence>
<keyword evidence="7" id="KW-0472">Membrane</keyword>
<dbReference type="InterPro" id="IPR011049">
    <property type="entry name" value="Serralysin-like_metalloprot_C"/>
</dbReference>
<comment type="subcellular location">
    <subcellularLocation>
        <location evidence="1">Membrane</location>
    </subcellularLocation>
    <subcellularLocation>
        <location evidence="2">Secreted</location>
    </subcellularLocation>
</comment>